<gene>
    <name evidence="1" type="ORF">NIES37_30110</name>
</gene>
<evidence type="ECO:0008006" key="3">
    <source>
        <dbReference type="Google" id="ProtNLM"/>
    </source>
</evidence>
<reference evidence="1 2" key="1">
    <citation type="submission" date="2017-06" db="EMBL/GenBank/DDBJ databases">
        <title>Genome sequencing of cyanobaciteial culture collection at National Institute for Environmental Studies (NIES).</title>
        <authorList>
            <person name="Hirose Y."/>
            <person name="Shimura Y."/>
            <person name="Fujisawa T."/>
            <person name="Nakamura Y."/>
            <person name="Kawachi M."/>
        </authorList>
    </citation>
    <scope>NUCLEOTIDE SEQUENCE [LARGE SCALE GENOMIC DNA]</scope>
    <source>
        <strain evidence="1 2">NIES-37</strain>
    </source>
</reference>
<evidence type="ECO:0000313" key="1">
    <source>
        <dbReference type="EMBL" id="BAY99032.1"/>
    </source>
</evidence>
<dbReference type="EMBL" id="AP018248">
    <property type="protein sequence ID" value="BAY99032.1"/>
    <property type="molecule type" value="Genomic_DNA"/>
</dbReference>
<accession>A0A1Z4MZY4</accession>
<sequence length="97" mass="11289">MGVVKNKTEMLKVECDRWNESASILREKALKAEHARTRERLMALYEICNGKSATQVGRSTGRNPQTIMEWVHRYNRSGAETLKYRHTGGYTPLFHHR</sequence>
<evidence type="ECO:0000313" key="2">
    <source>
        <dbReference type="Proteomes" id="UP000218785"/>
    </source>
</evidence>
<organism evidence="1 2">
    <name type="scientific">Tolypothrix tenuis PCC 7101</name>
    <dbReference type="NCBI Taxonomy" id="231146"/>
    <lineage>
        <taxon>Bacteria</taxon>
        <taxon>Bacillati</taxon>
        <taxon>Cyanobacteriota</taxon>
        <taxon>Cyanophyceae</taxon>
        <taxon>Nostocales</taxon>
        <taxon>Tolypothrichaceae</taxon>
        <taxon>Tolypothrix</taxon>
    </lineage>
</organism>
<dbReference type="Pfam" id="PF13384">
    <property type="entry name" value="HTH_23"/>
    <property type="match status" value="1"/>
</dbReference>
<protein>
    <recommendedName>
        <fullName evidence="3">Transposase</fullName>
    </recommendedName>
</protein>
<name>A0A1Z4MZY4_9CYAN</name>
<dbReference type="AlphaFoldDB" id="A0A1Z4MZY4"/>
<dbReference type="KEGG" id="ttq:NIES37_30110"/>
<dbReference type="Proteomes" id="UP000218785">
    <property type="component" value="Chromosome"/>
</dbReference>
<proteinExistence type="predicted"/>
<keyword evidence="2" id="KW-1185">Reference proteome</keyword>